<sequence length="95" mass="10340">MHNSQAIYLNPSPPLLSSPLSVATSPATTAALSWRQLLQRQPLLSLLSLDEALLSVLSSQLKLGLGSDNEFVHGLVKLVFLCHCFGKRQFLALNL</sequence>
<dbReference type="Proteomes" id="UP000623129">
    <property type="component" value="Unassembled WGS sequence"/>
</dbReference>
<keyword evidence="2" id="KW-1185">Reference proteome</keyword>
<dbReference type="AlphaFoldDB" id="A0A833VMQ8"/>
<protein>
    <submittedName>
        <fullName evidence="1">Uncharacterized protein</fullName>
    </submittedName>
</protein>
<name>A0A833VMQ8_9POAL</name>
<dbReference type="EMBL" id="SWLB01000010">
    <property type="protein sequence ID" value="KAF3333240.1"/>
    <property type="molecule type" value="Genomic_DNA"/>
</dbReference>
<organism evidence="1 2">
    <name type="scientific">Carex littledalei</name>
    <dbReference type="NCBI Taxonomy" id="544730"/>
    <lineage>
        <taxon>Eukaryota</taxon>
        <taxon>Viridiplantae</taxon>
        <taxon>Streptophyta</taxon>
        <taxon>Embryophyta</taxon>
        <taxon>Tracheophyta</taxon>
        <taxon>Spermatophyta</taxon>
        <taxon>Magnoliopsida</taxon>
        <taxon>Liliopsida</taxon>
        <taxon>Poales</taxon>
        <taxon>Cyperaceae</taxon>
        <taxon>Cyperoideae</taxon>
        <taxon>Cariceae</taxon>
        <taxon>Carex</taxon>
        <taxon>Carex subgen. Euthyceras</taxon>
    </lineage>
</organism>
<reference evidence="1" key="1">
    <citation type="submission" date="2020-01" db="EMBL/GenBank/DDBJ databases">
        <title>Genome sequence of Kobresia littledalei, the first chromosome-level genome in the family Cyperaceae.</title>
        <authorList>
            <person name="Qu G."/>
        </authorList>
    </citation>
    <scope>NUCLEOTIDE SEQUENCE</scope>
    <source>
        <strain evidence="1">C.B.Clarke</strain>
        <tissue evidence="1">Leaf</tissue>
    </source>
</reference>
<comment type="caution">
    <text evidence="1">The sequence shown here is derived from an EMBL/GenBank/DDBJ whole genome shotgun (WGS) entry which is preliminary data.</text>
</comment>
<accession>A0A833VMQ8</accession>
<gene>
    <name evidence="1" type="ORF">FCM35_KLT00931</name>
</gene>
<evidence type="ECO:0000313" key="2">
    <source>
        <dbReference type="Proteomes" id="UP000623129"/>
    </source>
</evidence>
<proteinExistence type="predicted"/>
<evidence type="ECO:0000313" key="1">
    <source>
        <dbReference type="EMBL" id="KAF3333240.1"/>
    </source>
</evidence>